<dbReference type="HOGENOM" id="CLU_001908_2_0_1"/>
<dbReference type="InterPro" id="IPR017105">
    <property type="entry name" value="AP3_complex_dsu"/>
</dbReference>
<dbReference type="PANTHER" id="PTHR22781:SF12">
    <property type="entry name" value="AP-3 COMPLEX SUBUNIT DELTA-1"/>
    <property type="match status" value="1"/>
</dbReference>
<feature type="region of interest" description="Disordered" evidence="8">
    <location>
        <begin position="817"/>
        <end position="850"/>
    </location>
</feature>
<keyword evidence="7" id="KW-0333">Golgi apparatus</keyword>
<evidence type="ECO:0000256" key="8">
    <source>
        <dbReference type="SAM" id="MobiDB-lite"/>
    </source>
</evidence>
<dbReference type="GO" id="GO:0006623">
    <property type="term" value="P:protein targeting to vacuole"/>
    <property type="evidence" value="ECO:0007669"/>
    <property type="project" value="TreeGrafter"/>
</dbReference>
<gene>
    <name evidence="10" type="primary">Mo03214</name>
    <name evidence="10" type="ORF">E5Q_03214</name>
</gene>
<feature type="compositionally biased region" description="Basic and acidic residues" evidence="8">
    <location>
        <begin position="753"/>
        <end position="763"/>
    </location>
</feature>
<evidence type="ECO:0000256" key="2">
    <source>
        <dbReference type="ARBA" id="ARBA00006613"/>
    </source>
</evidence>
<dbReference type="GO" id="GO:0006896">
    <property type="term" value="P:Golgi to vacuole transport"/>
    <property type="evidence" value="ECO:0007669"/>
    <property type="project" value="TreeGrafter"/>
</dbReference>
<evidence type="ECO:0000256" key="3">
    <source>
        <dbReference type="ARBA" id="ARBA00022448"/>
    </source>
</evidence>
<dbReference type="GO" id="GO:0010008">
    <property type="term" value="C:endosome membrane"/>
    <property type="evidence" value="ECO:0007669"/>
    <property type="project" value="TreeGrafter"/>
</dbReference>
<dbReference type="InterPro" id="IPR016024">
    <property type="entry name" value="ARM-type_fold"/>
</dbReference>
<keyword evidence="3 7" id="KW-0813">Transport</keyword>
<dbReference type="GO" id="GO:0005794">
    <property type="term" value="C:Golgi apparatus"/>
    <property type="evidence" value="ECO:0007669"/>
    <property type="project" value="UniProtKB-SubCell"/>
</dbReference>
<protein>
    <recommendedName>
        <fullName evidence="7">AP-3 complex subunit delta</fullName>
    </recommendedName>
</protein>
<comment type="subunit">
    <text evidence="7">Adaptor protein complex 3 (AP-3) is a heterotetramer.</text>
</comment>
<keyword evidence="11" id="KW-1185">Reference proteome</keyword>
<comment type="similarity">
    <text evidence="2 7">Belongs to the adaptor complexes large subunit family.</text>
</comment>
<reference evidence="10 11" key="1">
    <citation type="journal article" date="2011" name="J. Gen. Appl. Microbiol.">
        <title>Draft genome sequencing of the enigmatic basidiomycete Mixia osmundae.</title>
        <authorList>
            <person name="Nishida H."/>
            <person name="Nagatsuka Y."/>
            <person name="Sugiyama J."/>
        </authorList>
    </citation>
    <scope>NUCLEOTIDE SEQUENCE [LARGE SCALE GENOMIC DNA]</scope>
    <source>
        <strain evidence="11">CBS 9802 / IAM 14324 / JCM 22182 / KY 12970</strain>
    </source>
</reference>
<reference evidence="10 11" key="2">
    <citation type="journal article" date="2012" name="Open Biol.">
        <title>Characteristics of nucleosomes and linker DNA regions on the genome of the basidiomycete Mixia osmundae revealed by mono- and dinucleosome mapping.</title>
        <authorList>
            <person name="Nishida H."/>
            <person name="Kondo S."/>
            <person name="Matsumoto T."/>
            <person name="Suzuki Y."/>
            <person name="Yoshikawa H."/>
            <person name="Taylor T.D."/>
            <person name="Sugiyama J."/>
        </authorList>
    </citation>
    <scope>NUCLEOTIDE SEQUENCE [LARGE SCALE GENOMIC DNA]</scope>
    <source>
        <strain evidence="11">CBS 9802 / IAM 14324 / JCM 22182 / KY 12970</strain>
    </source>
</reference>
<sequence>MPMMFQQSLAGLVKALRATKGTRGKDEQAVIDAALDEIRIEVKNADQEIKAAAILKLTFLDMLGHSHLTQYAFPVIECMSSTRYDIKQVGYFAASQTFAESTEVILLANNLIKKDLTTPAAGPAALFATLAHLPPLMIASTQLSDDLQPDLHQHLSHSRPIIRRMVILILGQVWRNQTRLALAQATDPAEQARIRQGNDREILHRIEKLRERLSDDDPGVVSAAVNIILELARITPDPYLVLAPELFDLLSTSSNNWMLIKIVKLFALLTPREPRLVRKLLPPLTGLIGSTPAMSLLYECIHTVIVGGMLDASQGGDRLARTCVSKLAGFLEENDQNLRYIAMLGLSKILPTHPHLVASCQKTVMQCIDEPDASIRLRALDLIQGMADADNLHSIVEHLLSHLGTSDSDRQPSAGSALRALAGSTSANSVTSTSSVQATLHVSVPFKLSLIGAILTITSQQTYALIKDFAWYIDQLIALTYIYLPIATPTAEGTGKRIRDHFVDVVARVKAVRPYAVRVLTRLLADDCFVENASLATSGDVAEILAGAAFICGEYAAEPTDLARTLEALLATSAEQLPPHVASVYVHNAAKTFARWAPQSVSSWSEDVEGLQKLRALSQALSASLSRFVASQDLELRERSLQLSALLQYVEPTLEATVGDESKVRSAAETALRVLHLLFSSYEMNPVAVKAQSAVPVPDELDLEVQLIPGYDQHVASITAQEIDVDDYGRPKQQHKANDVAQAETKPKKTRRPKAETEEPSEKKKSKSRKHKTKNGKVDDAEIDAIPIVKLDLDGLAVRSPAQPVIRIPAAVIDADGEMPTVKPSDRQRSPSLSPIPAVTPPAETTEKEPLLTVDEPIPAIKVVKKKKKKAVA</sequence>
<evidence type="ECO:0000256" key="4">
    <source>
        <dbReference type="ARBA" id="ARBA00022737"/>
    </source>
</evidence>
<dbReference type="InterPro" id="IPR011989">
    <property type="entry name" value="ARM-like"/>
</dbReference>
<dbReference type="eggNOG" id="KOG1059">
    <property type="taxonomic scope" value="Eukaryota"/>
</dbReference>
<keyword evidence="4" id="KW-0677">Repeat</keyword>
<dbReference type="STRING" id="764103.G7E136"/>
<organism evidence="10 11">
    <name type="scientific">Mixia osmundae (strain CBS 9802 / IAM 14324 / JCM 22182 / KY 12970)</name>
    <dbReference type="NCBI Taxonomy" id="764103"/>
    <lineage>
        <taxon>Eukaryota</taxon>
        <taxon>Fungi</taxon>
        <taxon>Dikarya</taxon>
        <taxon>Basidiomycota</taxon>
        <taxon>Pucciniomycotina</taxon>
        <taxon>Mixiomycetes</taxon>
        <taxon>Mixiales</taxon>
        <taxon>Mixiaceae</taxon>
        <taxon>Mixia</taxon>
    </lineage>
</organism>
<dbReference type="GO" id="GO:0030123">
    <property type="term" value="C:AP-3 adaptor complex"/>
    <property type="evidence" value="ECO:0007669"/>
    <property type="project" value="InterPro"/>
</dbReference>
<evidence type="ECO:0000256" key="7">
    <source>
        <dbReference type="PIRNR" id="PIRNR037092"/>
    </source>
</evidence>
<evidence type="ECO:0000256" key="1">
    <source>
        <dbReference type="ARBA" id="ARBA00004308"/>
    </source>
</evidence>
<dbReference type="OrthoDB" id="10264595at2759"/>
<dbReference type="EMBL" id="BABT02000102">
    <property type="protein sequence ID" value="GAA96546.1"/>
    <property type="molecule type" value="Genomic_DNA"/>
</dbReference>
<dbReference type="InParanoid" id="G7E136"/>
<dbReference type="FunCoup" id="G7E136">
    <property type="interactions" value="317"/>
</dbReference>
<dbReference type="PANTHER" id="PTHR22781">
    <property type="entry name" value="DELTA ADAPTIN-RELATED"/>
    <property type="match status" value="1"/>
</dbReference>
<feature type="compositionally biased region" description="Basic residues" evidence="8">
    <location>
        <begin position="764"/>
        <end position="775"/>
    </location>
</feature>
<evidence type="ECO:0000259" key="9">
    <source>
        <dbReference type="Pfam" id="PF01602"/>
    </source>
</evidence>
<dbReference type="AlphaFoldDB" id="G7E136"/>
<comment type="function">
    <text evidence="7">Part of the AP-3 complex, an adaptor-related complex which is not clathrin-associated. The complex is associated with the Golgi region as well as more peripheral structures. It facilitates the budding of vesicles from the Golgi membrane.</text>
</comment>
<feature type="region of interest" description="Disordered" evidence="8">
    <location>
        <begin position="729"/>
        <end position="778"/>
    </location>
</feature>
<dbReference type="InterPro" id="IPR002553">
    <property type="entry name" value="Clathrin/coatomer_adapt-like_N"/>
</dbReference>
<evidence type="ECO:0000313" key="10">
    <source>
        <dbReference type="EMBL" id="GAA96546.1"/>
    </source>
</evidence>
<comment type="caution">
    <text evidence="10">The sequence shown here is derived from an EMBL/GenBank/DDBJ whole genome shotgun (WGS) entry which is preliminary data.</text>
</comment>
<keyword evidence="6" id="KW-0472">Membrane</keyword>
<dbReference type="Pfam" id="PF01602">
    <property type="entry name" value="Adaptin_N"/>
    <property type="match status" value="1"/>
</dbReference>
<dbReference type="PIRSF" id="PIRSF037092">
    <property type="entry name" value="AP3_complex_delta"/>
    <property type="match status" value="1"/>
</dbReference>
<proteinExistence type="inferred from homology"/>
<feature type="domain" description="Clathrin/coatomer adaptor adaptin-like N-terminal" evidence="9">
    <location>
        <begin position="28"/>
        <end position="648"/>
    </location>
</feature>
<accession>G7E136</accession>
<dbReference type="Gene3D" id="1.25.10.10">
    <property type="entry name" value="Leucine-rich Repeat Variant"/>
    <property type="match status" value="1"/>
</dbReference>
<dbReference type="Proteomes" id="UP000009131">
    <property type="component" value="Unassembled WGS sequence"/>
</dbReference>
<name>G7E136_MIXOS</name>
<evidence type="ECO:0000256" key="6">
    <source>
        <dbReference type="ARBA" id="ARBA00023136"/>
    </source>
</evidence>
<dbReference type="SUPFAM" id="SSF48371">
    <property type="entry name" value="ARM repeat"/>
    <property type="match status" value="1"/>
</dbReference>
<evidence type="ECO:0000256" key="5">
    <source>
        <dbReference type="ARBA" id="ARBA00022927"/>
    </source>
</evidence>
<keyword evidence="5 7" id="KW-0653">Protein transport</keyword>
<evidence type="ECO:0000313" key="11">
    <source>
        <dbReference type="Proteomes" id="UP000009131"/>
    </source>
</evidence>
<comment type="subcellular location">
    <subcellularLocation>
        <location evidence="1">Endomembrane system</location>
    </subcellularLocation>
    <subcellularLocation>
        <location evidence="7">Golgi apparatus</location>
    </subcellularLocation>
</comment>